<feature type="domain" description="Methyltransferase" evidence="1">
    <location>
        <begin position="46"/>
        <end position="152"/>
    </location>
</feature>
<dbReference type="AlphaFoldDB" id="A0A5C6A426"/>
<dbReference type="EC" id="2.1.1.284" evidence="2"/>
<proteinExistence type="predicted"/>
<protein>
    <submittedName>
        <fullName evidence="2">8-demethylnovobiocic acid C(8)-methyltransferase</fullName>
        <ecNumber evidence="2">2.1.1.284</ecNumber>
    </submittedName>
</protein>
<dbReference type="InterPro" id="IPR029063">
    <property type="entry name" value="SAM-dependent_MTases_sf"/>
</dbReference>
<dbReference type="Pfam" id="PF13847">
    <property type="entry name" value="Methyltransf_31"/>
    <property type="match status" value="1"/>
</dbReference>
<accession>A0A5C6A426</accession>
<dbReference type="GO" id="GO:0032259">
    <property type="term" value="P:methylation"/>
    <property type="evidence" value="ECO:0007669"/>
    <property type="project" value="UniProtKB-KW"/>
</dbReference>
<dbReference type="SUPFAM" id="SSF53335">
    <property type="entry name" value="S-adenosyl-L-methionine-dependent methyltransferases"/>
    <property type="match status" value="1"/>
</dbReference>
<dbReference type="PANTHER" id="PTHR43591">
    <property type="entry name" value="METHYLTRANSFERASE"/>
    <property type="match status" value="1"/>
</dbReference>
<reference evidence="2 3" key="1">
    <citation type="submission" date="2019-02" db="EMBL/GenBank/DDBJ databases">
        <title>Deep-cultivation of Planctomycetes and their phenomic and genomic characterization uncovers novel biology.</title>
        <authorList>
            <person name="Wiegand S."/>
            <person name="Jogler M."/>
            <person name="Boedeker C."/>
            <person name="Pinto D."/>
            <person name="Vollmers J."/>
            <person name="Rivas-Marin E."/>
            <person name="Kohn T."/>
            <person name="Peeters S.H."/>
            <person name="Heuer A."/>
            <person name="Rast P."/>
            <person name="Oberbeckmann S."/>
            <person name="Bunk B."/>
            <person name="Jeske O."/>
            <person name="Meyerdierks A."/>
            <person name="Storesund J.E."/>
            <person name="Kallscheuer N."/>
            <person name="Luecker S."/>
            <person name="Lage O.M."/>
            <person name="Pohl T."/>
            <person name="Merkel B.J."/>
            <person name="Hornburger P."/>
            <person name="Mueller R.-W."/>
            <person name="Bruemmer F."/>
            <person name="Labrenz M."/>
            <person name="Spormann A.M."/>
            <person name="Op Den Camp H."/>
            <person name="Overmann J."/>
            <person name="Amann R."/>
            <person name="Jetten M.S.M."/>
            <person name="Mascher T."/>
            <person name="Medema M.H."/>
            <person name="Devos D.P."/>
            <person name="Kaster A.-K."/>
            <person name="Ovreas L."/>
            <person name="Rohde M."/>
            <person name="Galperin M.Y."/>
            <person name="Jogler C."/>
        </authorList>
    </citation>
    <scope>NUCLEOTIDE SEQUENCE [LARGE SCALE GENOMIC DNA]</scope>
    <source>
        <strain evidence="2 3">Pla52n</strain>
    </source>
</reference>
<keyword evidence="3" id="KW-1185">Reference proteome</keyword>
<dbReference type="EMBL" id="SJPN01000007">
    <property type="protein sequence ID" value="TWT94662.1"/>
    <property type="molecule type" value="Genomic_DNA"/>
</dbReference>
<organism evidence="2 3">
    <name type="scientific">Stieleria varia</name>
    <dbReference type="NCBI Taxonomy" id="2528005"/>
    <lineage>
        <taxon>Bacteria</taxon>
        <taxon>Pseudomonadati</taxon>
        <taxon>Planctomycetota</taxon>
        <taxon>Planctomycetia</taxon>
        <taxon>Pirellulales</taxon>
        <taxon>Pirellulaceae</taxon>
        <taxon>Stieleria</taxon>
    </lineage>
</organism>
<name>A0A5C6A426_9BACT</name>
<dbReference type="PANTHER" id="PTHR43591:SF109">
    <property type="entry name" value="METHYLTRANSFERASE TYPE 11 DOMAIN-CONTAINING PROTEIN"/>
    <property type="match status" value="1"/>
</dbReference>
<dbReference type="CDD" id="cd02440">
    <property type="entry name" value="AdoMet_MTases"/>
    <property type="match status" value="1"/>
</dbReference>
<dbReference type="GO" id="GO:0102526">
    <property type="term" value="F:8-demethylnovobiocic acid C8-methyltransferase activity"/>
    <property type="evidence" value="ECO:0007669"/>
    <property type="project" value="UniProtKB-EC"/>
</dbReference>
<gene>
    <name evidence="2" type="primary">novO</name>
    <name evidence="2" type="ORF">Pla52n_54830</name>
</gene>
<sequence>MMIPRTLEPESMDTAEEADEYRKMNHEAVNACFVHDLFAGGAVGPRVLDLGTGPAHIPILICEKDPEVEIMAVDSSIEMLEVAKIEIELSGMIGRIQLEHGDAKNLSGFEQAAVDTVISNTLLHHLAEPGIAIAQAVKLLRPGGRLFLRDLFRPESDDEVERLVTLYADGESEQARQLFRQSLHAALTLSEIQSLVNDLPGGLGIPAQNVQMTSDRHWTIDWVMPASTT</sequence>
<evidence type="ECO:0000259" key="1">
    <source>
        <dbReference type="Pfam" id="PF13847"/>
    </source>
</evidence>
<keyword evidence="2" id="KW-0808">Transferase</keyword>
<dbReference type="Gene3D" id="3.40.50.150">
    <property type="entry name" value="Vaccinia Virus protein VP39"/>
    <property type="match status" value="1"/>
</dbReference>
<dbReference type="InterPro" id="IPR025714">
    <property type="entry name" value="Methyltranfer_dom"/>
</dbReference>
<evidence type="ECO:0000313" key="2">
    <source>
        <dbReference type="EMBL" id="TWT94662.1"/>
    </source>
</evidence>
<dbReference type="Proteomes" id="UP000320176">
    <property type="component" value="Unassembled WGS sequence"/>
</dbReference>
<keyword evidence="2" id="KW-0489">Methyltransferase</keyword>
<evidence type="ECO:0000313" key="3">
    <source>
        <dbReference type="Proteomes" id="UP000320176"/>
    </source>
</evidence>
<comment type="caution">
    <text evidence="2">The sequence shown here is derived from an EMBL/GenBank/DDBJ whole genome shotgun (WGS) entry which is preliminary data.</text>
</comment>